<dbReference type="GO" id="GO:0006508">
    <property type="term" value="P:proteolysis"/>
    <property type="evidence" value="ECO:0007669"/>
    <property type="project" value="UniProtKB-KW"/>
</dbReference>
<evidence type="ECO:0000313" key="1">
    <source>
        <dbReference type="EMBL" id="JAA69341.1"/>
    </source>
</evidence>
<keyword evidence="1" id="KW-0482">Metalloprotease</keyword>
<accession>A0A0K8RE33</accession>
<reference evidence="1" key="1">
    <citation type="submission" date="2012-12" db="EMBL/GenBank/DDBJ databases">
        <title>Identification and characterization of a phenylalanine ammonia-lyase gene family in Isatis indigotica Fort.</title>
        <authorList>
            <person name="Liu Q."/>
            <person name="Chen J."/>
            <person name="Zhou X."/>
            <person name="Di P."/>
            <person name="Xiao Y."/>
            <person name="Xuan H."/>
            <person name="Zhang L."/>
            <person name="Chen W."/>
        </authorList>
    </citation>
    <scope>NUCLEOTIDE SEQUENCE</scope>
    <source>
        <tissue evidence="1">Salivary gland</tissue>
    </source>
</reference>
<dbReference type="EMBL" id="GADI01004467">
    <property type="protein sequence ID" value="JAA69341.1"/>
    <property type="molecule type" value="mRNA"/>
</dbReference>
<proteinExistence type="evidence at transcript level"/>
<keyword evidence="1" id="KW-0378">Hydrolase</keyword>
<dbReference type="SUPFAM" id="SSF55486">
    <property type="entry name" value="Metalloproteases ('zincins'), catalytic domain"/>
    <property type="match status" value="1"/>
</dbReference>
<dbReference type="GO" id="GO:0008237">
    <property type="term" value="F:metallopeptidase activity"/>
    <property type="evidence" value="ECO:0007669"/>
    <property type="project" value="UniProtKB-KW"/>
</dbReference>
<dbReference type="InterPro" id="IPR024079">
    <property type="entry name" value="MetalloPept_cat_dom_sf"/>
</dbReference>
<keyword evidence="1" id="KW-0645">Protease</keyword>
<dbReference type="Gene3D" id="3.40.390.10">
    <property type="entry name" value="Collagenase (Catalytic Domain)"/>
    <property type="match status" value="1"/>
</dbReference>
<sequence>MLTSKKLANIKKGILDTTVAGYAFFAAICTAQRVGIVEDNGFSLQGVNSIAHELGHLQSQFECLLTEMFGKGVGTKRLPGQFYDSRQNL</sequence>
<name>A0A0K8RE33_IXORI</name>
<protein>
    <submittedName>
        <fullName evidence="1">Putative metalloprotease</fullName>
    </submittedName>
</protein>
<dbReference type="AlphaFoldDB" id="A0A0K8RE33"/>
<organism evidence="1">
    <name type="scientific">Ixodes ricinus</name>
    <name type="common">Common tick</name>
    <name type="synonym">Acarus ricinus</name>
    <dbReference type="NCBI Taxonomy" id="34613"/>
    <lineage>
        <taxon>Eukaryota</taxon>
        <taxon>Metazoa</taxon>
        <taxon>Ecdysozoa</taxon>
        <taxon>Arthropoda</taxon>
        <taxon>Chelicerata</taxon>
        <taxon>Arachnida</taxon>
        <taxon>Acari</taxon>
        <taxon>Parasitiformes</taxon>
        <taxon>Ixodida</taxon>
        <taxon>Ixodoidea</taxon>
        <taxon>Ixodidae</taxon>
        <taxon>Ixodinae</taxon>
        <taxon>Ixodes</taxon>
    </lineage>
</organism>